<evidence type="ECO:0000313" key="2">
    <source>
        <dbReference type="EMBL" id="AUB60685.1"/>
    </source>
</evidence>
<dbReference type="RefSeq" id="WP_100909368.1">
    <property type="nucleotide sequence ID" value="NZ_CP017768.1"/>
</dbReference>
<keyword evidence="1" id="KW-0472">Membrane</keyword>
<feature type="transmembrane region" description="Helical" evidence="1">
    <location>
        <begin position="61"/>
        <end position="79"/>
    </location>
</feature>
<evidence type="ECO:0000313" key="3">
    <source>
        <dbReference type="Proteomes" id="UP000232631"/>
    </source>
</evidence>
<dbReference type="EMBL" id="CP017768">
    <property type="protein sequence ID" value="AUB60685.1"/>
    <property type="molecule type" value="Genomic_DNA"/>
</dbReference>
<proteinExistence type="predicted"/>
<dbReference type="AlphaFoldDB" id="A0A2H4VRF2"/>
<reference evidence="2 3" key="1">
    <citation type="submission" date="2016-10" db="EMBL/GenBank/DDBJ databases">
        <title>Comparative genomics between deep and shallow subseafloor isolates.</title>
        <authorList>
            <person name="Ishii S."/>
            <person name="Miller J.R."/>
            <person name="Sutton G."/>
            <person name="Suzuki S."/>
            <person name="Methe B."/>
            <person name="Inagaki F."/>
            <person name="Imachi H."/>
        </authorList>
    </citation>
    <scope>NUCLEOTIDE SEQUENCE [LARGE SCALE GENOMIC DNA]</scope>
    <source>
        <strain evidence="2 3">A8p</strain>
    </source>
</reference>
<keyword evidence="1" id="KW-0812">Transmembrane</keyword>
<dbReference type="GeneID" id="35126500"/>
<dbReference type="KEGG" id="msub:BK009_08370"/>
<gene>
    <name evidence="2" type="ORF">BK009_08370</name>
</gene>
<feature type="transmembrane region" description="Helical" evidence="1">
    <location>
        <begin position="34"/>
        <end position="55"/>
    </location>
</feature>
<accession>A0A2H4VRF2</accession>
<dbReference type="Proteomes" id="UP000232631">
    <property type="component" value="Chromosome"/>
</dbReference>
<evidence type="ECO:0000256" key="1">
    <source>
        <dbReference type="SAM" id="Phobius"/>
    </source>
</evidence>
<organism evidence="2 3">
    <name type="scientific">Methanobacterium subterraneum</name>
    <dbReference type="NCBI Taxonomy" id="59277"/>
    <lineage>
        <taxon>Archaea</taxon>
        <taxon>Methanobacteriati</taxon>
        <taxon>Methanobacteriota</taxon>
        <taxon>Methanomada group</taxon>
        <taxon>Methanobacteria</taxon>
        <taxon>Methanobacteriales</taxon>
        <taxon>Methanobacteriaceae</taxon>
        <taxon>Methanobacterium</taxon>
    </lineage>
</organism>
<protein>
    <submittedName>
        <fullName evidence="2">Uncharacterized protein</fullName>
    </submittedName>
</protein>
<keyword evidence="3" id="KW-1185">Reference proteome</keyword>
<sequence>MTLVLDPVTILNLIFCIVIVCLGYWEYRKKDSLIAIYIAITFTLFGIAHLGIIFGVKSSNIFILTIRSIAYLVIIYALYKTAVGHWNKE</sequence>
<feature type="transmembrane region" description="Helical" evidence="1">
    <location>
        <begin position="6"/>
        <end position="27"/>
    </location>
</feature>
<keyword evidence="1" id="KW-1133">Transmembrane helix</keyword>
<name>A0A2H4VRF2_9EURY</name>